<gene>
    <name evidence="4" type="ORF">ACFO7U_07995</name>
</gene>
<dbReference type="SUPFAM" id="SSF81606">
    <property type="entry name" value="PP2C-like"/>
    <property type="match status" value="1"/>
</dbReference>
<keyword evidence="2" id="KW-0472">Membrane</keyword>
<evidence type="ECO:0000256" key="1">
    <source>
        <dbReference type="SAM" id="MobiDB-lite"/>
    </source>
</evidence>
<evidence type="ECO:0000256" key="2">
    <source>
        <dbReference type="SAM" id="Phobius"/>
    </source>
</evidence>
<dbReference type="SMART" id="SM00331">
    <property type="entry name" value="PP2C_SIG"/>
    <property type="match status" value="1"/>
</dbReference>
<accession>A0ABV9PQH2</accession>
<dbReference type="RefSeq" id="WP_344995716.1">
    <property type="nucleotide sequence ID" value="NZ_BAABCD010000052.1"/>
</dbReference>
<feature type="region of interest" description="Disordered" evidence="1">
    <location>
        <begin position="459"/>
        <end position="541"/>
    </location>
</feature>
<evidence type="ECO:0000259" key="3">
    <source>
        <dbReference type="PROSITE" id="PS51746"/>
    </source>
</evidence>
<dbReference type="EMBL" id="JBHSHP010000020">
    <property type="protein sequence ID" value="MFC4754719.1"/>
    <property type="molecule type" value="Genomic_DNA"/>
</dbReference>
<keyword evidence="2" id="KW-0812">Transmembrane</keyword>
<dbReference type="InterPro" id="IPR036457">
    <property type="entry name" value="PPM-type-like_dom_sf"/>
</dbReference>
<dbReference type="Proteomes" id="UP001595836">
    <property type="component" value="Unassembled WGS sequence"/>
</dbReference>
<dbReference type="CDD" id="cd00143">
    <property type="entry name" value="PP2Cc"/>
    <property type="match status" value="1"/>
</dbReference>
<dbReference type="SMART" id="SM00332">
    <property type="entry name" value="PP2Cc"/>
    <property type="match status" value="1"/>
</dbReference>
<dbReference type="PANTHER" id="PTHR47992">
    <property type="entry name" value="PROTEIN PHOSPHATASE"/>
    <property type="match status" value="1"/>
</dbReference>
<dbReference type="Gene3D" id="3.60.40.10">
    <property type="entry name" value="PPM-type phosphatase domain"/>
    <property type="match status" value="1"/>
</dbReference>
<dbReference type="PROSITE" id="PS51746">
    <property type="entry name" value="PPM_2"/>
    <property type="match status" value="1"/>
</dbReference>
<comment type="caution">
    <text evidence="4">The sequence shown here is derived from an EMBL/GenBank/DDBJ whole genome shotgun (WGS) entry which is preliminary data.</text>
</comment>
<keyword evidence="5" id="KW-1185">Reference proteome</keyword>
<feature type="compositionally biased region" description="Low complexity" evidence="1">
    <location>
        <begin position="278"/>
        <end position="288"/>
    </location>
</feature>
<feature type="domain" description="PPM-type phosphatase" evidence="3">
    <location>
        <begin position="3"/>
        <end position="235"/>
    </location>
</feature>
<feature type="region of interest" description="Disordered" evidence="1">
    <location>
        <begin position="278"/>
        <end position="332"/>
    </location>
</feature>
<keyword evidence="2" id="KW-1133">Transmembrane helix</keyword>
<sequence>MTPALVYTARSHLGMVRENNEDSAYAGPRLLALADGMGGHAAGEIASQFVVAALAKLDEDEPGQDLTGTLSKALAVGNSAIAAHVDAHPETDGMGCTATALLFDGRRMGLIHVGDSRAYLLRDGELSQITKDDTFVQSLVDRGELSEDEAHSHPRRSLILKALTGEPVEPTVVTREARIGDRYLLCSDGLSDPVSTATISETLAAGSVDEAADRLVQLALRSGGPDNITVVVADVVESARDTPVIPVVVGAASSDEPGVVDPAADPYSATAAGKAAAFSRSRAASRNGEGADGDSADGAGDGRSGGQSGSTGRAGSGSGSESDDDEADADPPRGSRWRFALSVVGVLVVIAGIVGVSTLLVRSNYFVTDQESQVVVKRGISGDVFGIALSSVSRVACLTPEGTLTMHEPDSIPSGCDVFTLGDLREPARETVRAGMPSGSLSEANSQVLRLAQDNLLPPCEPEEEQARGGEGGAGDAPSSSHAPTPDPADPEPGADAPPRGTDDPTAEPADPAPGGDGGEPSPTARPAPPQVPGENCRAVS</sequence>
<name>A0ABV9PQH2_9ACTN</name>
<organism evidence="4 5">
    <name type="scientific">Dietzia aurantiaca</name>
    <dbReference type="NCBI Taxonomy" id="983873"/>
    <lineage>
        <taxon>Bacteria</taxon>
        <taxon>Bacillati</taxon>
        <taxon>Actinomycetota</taxon>
        <taxon>Actinomycetes</taxon>
        <taxon>Mycobacteriales</taxon>
        <taxon>Dietziaceae</taxon>
        <taxon>Dietzia</taxon>
    </lineage>
</organism>
<dbReference type="Pfam" id="PF00481">
    <property type="entry name" value="PP2C"/>
    <property type="match status" value="1"/>
</dbReference>
<proteinExistence type="predicted"/>
<feature type="transmembrane region" description="Helical" evidence="2">
    <location>
        <begin position="339"/>
        <end position="361"/>
    </location>
</feature>
<dbReference type="InterPro" id="IPR015655">
    <property type="entry name" value="PP2C"/>
</dbReference>
<protein>
    <submittedName>
        <fullName evidence="4">Protein phosphatase 2C domain-containing protein</fullName>
    </submittedName>
</protein>
<dbReference type="InterPro" id="IPR001932">
    <property type="entry name" value="PPM-type_phosphatase-like_dom"/>
</dbReference>
<reference evidence="5" key="1">
    <citation type="journal article" date="2019" name="Int. J. Syst. Evol. Microbiol.">
        <title>The Global Catalogue of Microorganisms (GCM) 10K type strain sequencing project: providing services to taxonomists for standard genome sequencing and annotation.</title>
        <authorList>
            <consortium name="The Broad Institute Genomics Platform"/>
            <consortium name="The Broad Institute Genome Sequencing Center for Infectious Disease"/>
            <person name="Wu L."/>
            <person name="Ma J."/>
        </authorList>
    </citation>
    <scope>NUCLEOTIDE SEQUENCE [LARGE SCALE GENOMIC DNA]</scope>
    <source>
        <strain evidence="5">JCM 11882</strain>
    </source>
</reference>
<evidence type="ECO:0000313" key="5">
    <source>
        <dbReference type="Proteomes" id="UP001595836"/>
    </source>
</evidence>
<evidence type="ECO:0000313" key="4">
    <source>
        <dbReference type="EMBL" id="MFC4754719.1"/>
    </source>
</evidence>
<feature type="compositionally biased region" description="Gly residues" evidence="1">
    <location>
        <begin position="299"/>
        <end position="318"/>
    </location>
</feature>